<reference evidence="1 2" key="1">
    <citation type="submission" date="2018-03" db="EMBL/GenBank/DDBJ databases">
        <title>Characteristics and genome of n-alkane degrading marine bacteria Gordonia iterans isolated from crude oil contaminated in Tae-an, South Korea.</title>
        <authorList>
            <person name="Lee S.-S."/>
            <person name="Kim H."/>
        </authorList>
    </citation>
    <scope>NUCLEOTIDE SEQUENCE [LARGE SCALE GENOMIC DNA]</scope>
    <source>
        <strain evidence="1 2">Co17</strain>
    </source>
</reference>
<accession>A0A2S0KI80</accession>
<name>A0A2S0KI80_9ACTN</name>
<evidence type="ECO:0000313" key="2">
    <source>
        <dbReference type="Proteomes" id="UP000239814"/>
    </source>
</evidence>
<proteinExistence type="predicted"/>
<dbReference type="KEGG" id="git:C6V83_15235"/>
<dbReference type="Proteomes" id="UP000239814">
    <property type="component" value="Chromosome"/>
</dbReference>
<gene>
    <name evidence="1" type="ORF">C6V83_15235</name>
</gene>
<organism evidence="1 2">
    <name type="scientific">Gordonia iterans</name>
    <dbReference type="NCBI Taxonomy" id="1004901"/>
    <lineage>
        <taxon>Bacteria</taxon>
        <taxon>Bacillati</taxon>
        <taxon>Actinomycetota</taxon>
        <taxon>Actinomycetes</taxon>
        <taxon>Mycobacteriales</taxon>
        <taxon>Gordoniaceae</taxon>
        <taxon>Gordonia</taxon>
    </lineage>
</organism>
<protein>
    <submittedName>
        <fullName evidence="1">Uncharacterized protein</fullName>
    </submittedName>
</protein>
<keyword evidence="2" id="KW-1185">Reference proteome</keyword>
<dbReference type="AlphaFoldDB" id="A0A2S0KI80"/>
<dbReference type="RefSeq" id="WP_105943105.1">
    <property type="nucleotide sequence ID" value="NZ_CP027433.1"/>
</dbReference>
<evidence type="ECO:0000313" key="1">
    <source>
        <dbReference type="EMBL" id="AVM01397.1"/>
    </source>
</evidence>
<sequence>MDTLVTIVFILIIGGALASFFIARNRQAGRVSGAAGYENGVLTVTGVSDVGAADKNGQSYVSVSGTIIGGSTAPTEVYGTLVLDAGLDKPYVGEEKAVVYKPGKVESTWRFGTLDV</sequence>
<dbReference type="EMBL" id="CP027433">
    <property type="protein sequence ID" value="AVM01397.1"/>
    <property type="molecule type" value="Genomic_DNA"/>
</dbReference>
<dbReference type="OrthoDB" id="4380191at2"/>